<evidence type="ECO:0000256" key="1">
    <source>
        <dbReference type="SAM" id="Phobius"/>
    </source>
</evidence>
<keyword evidence="1" id="KW-0472">Membrane</keyword>
<sequence>MIDNIILIVIPKIYINSIYGMVYANLAKINKYKLYNDRQYNISCNTKNIY</sequence>
<dbReference type="GeneID" id="35382508"/>
<dbReference type="RefSeq" id="YP_009448898.1">
    <property type="nucleotide sequence ID" value="NC_036594.1"/>
</dbReference>
<evidence type="ECO:0000313" key="2">
    <source>
        <dbReference type="EMBL" id="SNW62596.1"/>
    </source>
</evidence>
<protein>
    <submittedName>
        <fullName evidence="2">Transmembrane domain-containing protein</fullName>
    </submittedName>
</protein>
<organism evidence="2">
    <name type="scientific">Orpheovirus IHUMI-LCC2</name>
    <dbReference type="NCBI Taxonomy" id="2023057"/>
    <lineage>
        <taxon>Viruses</taxon>
        <taxon>Varidnaviria</taxon>
        <taxon>Bamfordvirae</taxon>
        <taxon>Nucleocytoviricota</taxon>
        <taxon>Megaviricetes</taxon>
        <taxon>Pimascovirales</taxon>
        <taxon>Ocovirineae</taxon>
        <taxon>Orpheoviridae</taxon>
        <taxon>Alphaorpheovirus</taxon>
        <taxon>Alphaorpheovirus massiliense</taxon>
    </lineage>
</organism>
<reference evidence="2" key="1">
    <citation type="submission" date="2017-08" db="EMBL/GenBank/DDBJ databases">
        <authorList>
            <consortium name="Urmite Genomes"/>
        </authorList>
    </citation>
    <scope>NUCLEOTIDE SEQUENCE [LARGE SCALE GENOMIC DNA]</scope>
    <source>
        <strain evidence="2">IHUMI-LCC2</strain>
    </source>
</reference>
<accession>A0A2I2L500</accession>
<dbReference type="Proteomes" id="UP000236316">
    <property type="component" value="Segment"/>
</dbReference>
<evidence type="ECO:0000313" key="3">
    <source>
        <dbReference type="Proteomes" id="UP000236316"/>
    </source>
</evidence>
<keyword evidence="1" id="KW-1133">Transmembrane helix</keyword>
<gene>
    <name evidence="2" type="ORF">ORPV_692</name>
</gene>
<name>A0A2I2L500_9VIRU</name>
<dbReference type="EMBL" id="LT906555">
    <property type="protein sequence ID" value="SNW62596.1"/>
    <property type="molecule type" value="Genomic_DNA"/>
</dbReference>
<keyword evidence="1 2" id="KW-0812">Transmembrane</keyword>
<dbReference type="KEGG" id="vg:35382508"/>
<keyword evidence="3" id="KW-1185">Reference proteome</keyword>
<feature type="transmembrane region" description="Helical" evidence="1">
    <location>
        <begin position="6"/>
        <end position="26"/>
    </location>
</feature>
<proteinExistence type="predicted"/>